<accession>A0ACB5SAI1</accession>
<dbReference type="EMBL" id="BSXG01000062">
    <property type="protein sequence ID" value="GME32586.1"/>
    <property type="molecule type" value="Genomic_DNA"/>
</dbReference>
<proteinExistence type="predicted"/>
<gene>
    <name evidence="1" type="primary">g429</name>
    <name evidence="1" type="ORF">NpPPO83_00000429</name>
</gene>
<organism evidence="1 2">
    <name type="scientific">Neofusicoccum parvum</name>
    <dbReference type="NCBI Taxonomy" id="310453"/>
    <lineage>
        <taxon>Eukaryota</taxon>
        <taxon>Fungi</taxon>
        <taxon>Dikarya</taxon>
        <taxon>Ascomycota</taxon>
        <taxon>Pezizomycotina</taxon>
        <taxon>Dothideomycetes</taxon>
        <taxon>Dothideomycetes incertae sedis</taxon>
        <taxon>Botryosphaeriales</taxon>
        <taxon>Botryosphaeriaceae</taxon>
        <taxon>Neofusicoccum</taxon>
    </lineage>
</organism>
<keyword evidence="2" id="KW-1185">Reference proteome</keyword>
<dbReference type="Proteomes" id="UP001165186">
    <property type="component" value="Unassembled WGS sequence"/>
</dbReference>
<evidence type="ECO:0000313" key="1">
    <source>
        <dbReference type="EMBL" id="GME32586.1"/>
    </source>
</evidence>
<name>A0ACB5SAI1_9PEZI</name>
<evidence type="ECO:0000313" key="2">
    <source>
        <dbReference type="Proteomes" id="UP001165186"/>
    </source>
</evidence>
<sequence length="469" mass="49081">MPSERVQHAYGLIQKTLQQSGIIHSTASPQPGGPSNPYGYSNAPPQHSSWHQAGPPPPPPVPGYGPHAYGPGLGAPTSTWSPPPVPPAQGFSGFQNAPPAAHPIYRKYGHVVQDAASQPSQPSQAFSQPQTPFFAPSQPQLQQWQQQPTHSPAPQQSAWPPPPPGPPPPTQQQQHPEVSPIQHVQNPYPVPHTPVNHPASVPPPHQLFSSPPATIPSVSPPPYNHTHPPPAPGGDYFHRRADGSATPQQASSSSYAYAAEQPDRKDDPPVSPLVSRQGSMASQRPGHERMDTVSSVSTAGMGTPGIGFEGGGGGYATASGTFGTGTSMFGPEIGVGGDGQSGVSAEIGQGGAGPGVESKTGASASALGFGGPGGWEYYTPLGEDEGEEELAEHARKDERKEEKKAGEYEAVSPVLPAVAELPSEPVVPAMKDREGEGRKEEEQDGEEQTIFELPAESWMEATRGNGKRA</sequence>
<protein>
    <submittedName>
        <fullName evidence="1">Uncharacterized protein</fullName>
    </submittedName>
</protein>
<comment type="caution">
    <text evidence="1">The sequence shown here is derived from an EMBL/GenBank/DDBJ whole genome shotgun (WGS) entry which is preliminary data.</text>
</comment>
<reference evidence="1" key="1">
    <citation type="submission" date="2024-09" db="EMBL/GenBank/DDBJ databases">
        <title>Draft Genome Sequences of Neofusicoccum parvum.</title>
        <authorList>
            <person name="Ashida A."/>
            <person name="Camagna M."/>
            <person name="Tanaka A."/>
            <person name="Takemoto D."/>
        </authorList>
    </citation>
    <scope>NUCLEOTIDE SEQUENCE</scope>
    <source>
        <strain evidence="1">PPO83</strain>
    </source>
</reference>